<reference evidence="1" key="1">
    <citation type="submission" date="2020-03" db="EMBL/GenBank/DDBJ databases">
        <title>The deep terrestrial virosphere.</title>
        <authorList>
            <person name="Holmfeldt K."/>
            <person name="Nilsson E."/>
            <person name="Simone D."/>
            <person name="Lopez-Fernandez M."/>
            <person name="Wu X."/>
            <person name="de Brujin I."/>
            <person name="Lundin D."/>
            <person name="Andersson A."/>
            <person name="Bertilsson S."/>
            <person name="Dopson M."/>
        </authorList>
    </citation>
    <scope>NUCLEOTIDE SEQUENCE</scope>
    <source>
        <strain evidence="2">MM415A00412</strain>
        <strain evidence="1">MM415B00498</strain>
    </source>
</reference>
<gene>
    <name evidence="2" type="ORF">MM415A00412_0041</name>
    <name evidence="1" type="ORF">MM415B00498_0009</name>
</gene>
<evidence type="ECO:0000313" key="1">
    <source>
        <dbReference type="EMBL" id="QJA64394.1"/>
    </source>
</evidence>
<name>A0A6M3J3Z7_9ZZZZ</name>
<dbReference type="EMBL" id="MT142485">
    <property type="protein sequence ID" value="QJA82369.1"/>
    <property type="molecule type" value="Genomic_DNA"/>
</dbReference>
<protein>
    <submittedName>
        <fullName evidence="1">Uncharacterized protein</fullName>
    </submittedName>
</protein>
<evidence type="ECO:0000313" key="2">
    <source>
        <dbReference type="EMBL" id="QJA82369.1"/>
    </source>
</evidence>
<organism evidence="1">
    <name type="scientific">viral metagenome</name>
    <dbReference type="NCBI Taxonomy" id="1070528"/>
    <lineage>
        <taxon>unclassified sequences</taxon>
        <taxon>metagenomes</taxon>
        <taxon>organismal metagenomes</taxon>
    </lineage>
</organism>
<sequence length="68" mass="7887">MKHKTPDEFVDFLIEKHIRKGMIEGFAEGFKDFKITHITGNGLLINFRCKDTLNDIDNSGHIEIHVFN</sequence>
<dbReference type="AlphaFoldDB" id="A0A6M3J3Z7"/>
<proteinExistence type="predicted"/>
<accession>A0A6M3J3Z7</accession>
<dbReference type="EMBL" id="MT141519">
    <property type="protein sequence ID" value="QJA64394.1"/>
    <property type="molecule type" value="Genomic_DNA"/>
</dbReference>